<dbReference type="GO" id="GO:0005886">
    <property type="term" value="C:plasma membrane"/>
    <property type="evidence" value="ECO:0007669"/>
    <property type="project" value="UniProtKB-SubCell"/>
</dbReference>
<keyword evidence="7 8" id="KW-0472">Membrane</keyword>
<dbReference type="Gene3D" id="1.10.3470.10">
    <property type="entry name" value="ABC transporter involved in vitamin B12 uptake, BtuC"/>
    <property type="match status" value="1"/>
</dbReference>
<evidence type="ECO:0000256" key="7">
    <source>
        <dbReference type="ARBA" id="ARBA00023136"/>
    </source>
</evidence>
<protein>
    <submittedName>
        <fullName evidence="9">Iron ABC transporter</fullName>
    </submittedName>
</protein>
<gene>
    <name evidence="9" type="ORF">AWN90_30875</name>
</gene>
<accession>A0A164M7I2</accession>
<feature type="transmembrane region" description="Helical" evidence="8">
    <location>
        <begin position="305"/>
        <end position="322"/>
    </location>
</feature>
<proteinExistence type="inferred from homology"/>
<name>A0A164M7I2_9NOCA</name>
<dbReference type="SUPFAM" id="SSF81345">
    <property type="entry name" value="ABC transporter involved in vitamin B12 uptake, BtuC"/>
    <property type="match status" value="1"/>
</dbReference>
<keyword evidence="10" id="KW-1185">Reference proteome</keyword>
<keyword evidence="5 8" id="KW-0812">Transmembrane</keyword>
<comment type="subcellular location">
    <subcellularLocation>
        <location evidence="1">Cell membrane</location>
        <topology evidence="1">Multi-pass membrane protein</topology>
    </subcellularLocation>
</comment>
<sequence>MSVSTLSRVRPAVRAGRLSAVLRITVLLTVIALAAGVVVLFAVDIAIGEYTIPVGRVLEVLAGGGSRAQRFIVVDSRLPRAVTAVVAGGALGTAGAVTQSILRNPLASPDVLGITSGASLAAVAVLAGTGGATTGVAAALGVPLAALAGGLGTAVLIYLLAWGRTGAGTAGVSGLRLVLLGIGVNAMLIAGINWLLTRASLADATRAQQWLTGSLGGADWGRAVPAALGFGLVLAVAAGSAHTLAALRFGDDTARALGVRVQTRQAVLIGAAVTGAALATAAVGPLAFVGLAAPQIARRLLRAPGEPIVGSALVGALVVIGSDVAARTVFPVDLPVGIVTAALGGPFLLLLLVRANRKAT</sequence>
<feature type="transmembrane region" description="Helical" evidence="8">
    <location>
        <begin position="226"/>
        <end position="247"/>
    </location>
</feature>
<feature type="transmembrane region" description="Helical" evidence="8">
    <location>
        <begin position="136"/>
        <end position="162"/>
    </location>
</feature>
<dbReference type="Proteomes" id="UP000076512">
    <property type="component" value="Unassembled WGS sequence"/>
</dbReference>
<dbReference type="STRING" id="455432.AWN90_30875"/>
<reference evidence="9 10" key="1">
    <citation type="submission" date="2016-04" db="EMBL/GenBank/DDBJ databases">
        <authorList>
            <person name="Evans L.H."/>
            <person name="Alamgir A."/>
            <person name="Owens N."/>
            <person name="Weber N.D."/>
            <person name="Virtaneva K."/>
            <person name="Barbian K."/>
            <person name="Babar A."/>
            <person name="Rosenke K."/>
        </authorList>
    </citation>
    <scope>NUCLEOTIDE SEQUENCE [LARGE SCALE GENOMIC DNA]</scope>
    <source>
        <strain evidence="9 10">IFM 0406</strain>
    </source>
</reference>
<dbReference type="RefSeq" id="WP_067589824.1">
    <property type="nucleotide sequence ID" value="NZ_JABMCZ010000004.1"/>
</dbReference>
<evidence type="ECO:0000256" key="1">
    <source>
        <dbReference type="ARBA" id="ARBA00004651"/>
    </source>
</evidence>
<dbReference type="GO" id="GO:0022857">
    <property type="term" value="F:transmembrane transporter activity"/>
    <property type="evidence" value="ECO:0007669"/>
    <property type="project" value="InterPro"/>
</dbReference>
<dbReference type="Pfam" id="PF01032">
    <property type="entry name" value="FecCD"/>
    <property type="match status" value="1"/>
</dbReference>
<evidence type="ECO:0000256" key="6">
    <source>
        <dbReference type="ARBA" id="ARBA00022989"/>
    </source>
</evidence>
<dbReference type="OrthoDB" id="4455417at2"/>
<keyword evidence="4" id="KW-1003">Cell membrane</keyword>
<evidence type="ECO:0000256" key="2">
    <source>
        <dbReference type="ARBA" id="ARBA00007935"/>
    </source>
</evidence>
<evidence type="ECO:0000256" key="8">
    <source>
        <dbReference type="SAM" id="Phobius"/>
    </source>
</evidence>
<comment type="caution">
    <text evidence="9">The sequence shown here is derived from an EMBL/GenBank/DDBJ whole genome shotgun (WGS) entry which is preliminary data.</text>
</comment>
<feature type="transmembrane region" description="Helical" evidence="8">
    <location>
        <begin position="20"/>
        <end position="43"/>
    </location>
</feature>
<dbReference type="PANTHER" id="PTHR30472:SF24">
    <property type="entry name" value="FERRIC ENTEROBACTIN TRANSPORT SYSTEM PERMEASE PROTEIN FEPG"/>
    <property type="match status" value="1"/>
</dbReference>
<feature type="transmembrane region" description="Helical" evidence="8">
    <location>
        <begin position="111"/>
        <end position="129"/>
    </location>
</feature>
<dbReference type="EMBL" id="LWGR01000007">
    <property type="protein sequence ID" value="KZM73114.1"/>
    <property type="molecule type" value="Genomic_DNA"/>
</dbReference>
<dbReference type="AlphaFoldDB" id="A0A164M7I2"/>
<organism evidence="9 10">
    <name type="scientific">Nocardia terpenica</name>
    <dbReference type="NCBI Taxonomy" id="455432"/>
    <lineage>
        <taxon>Bacteria</taxon>
        <taxon>Bacillati</taxon>
        <taxon>Actinomycetota</taxon>
        <taxon>Actinomycetes</taxon>
        <taxon>Mycobacteriales</taxon>
        <taxon>Nocardiaceae</taxon>
        <taxon>Nocardia</taxon>
    </lineage>
</organism>
<dbReference type="InterPro" id="IPR037294">
    <property type="entry name" value="ABC_BtuC-like"/>
</dbReference>
<keyword evidence="6 8" id="KW-1133">Transmembrane helix</keyword>
<evidence type="ECO:0000313" key="10">
    <source>
        <dbReference type="Proteomes" id="UP000076512"/>
    </source>
</evidence>
<feature type="transmembrane region" description="Helical" evidence="8">
    <location>
        <begin position="267"/>
        <end position="293"/>
    </location>
</feature>
<keyword evidence="3" id="KW-0813">Transport</keyword>
<feature type="transmembrane region" description="Helical" evidence="8">
    <location>
        <begin position="334"/>
        <end position="353"/>
    </location>
</feature>
<dbReference type="PANTHER" id="PTHR30472">
    <property type="entry name" value="FERRIC ENTEROBACTIN TRANSPORT SYSTEM PERMEASE PROTEIN"/>
    <property type="match status" value="1"/>
</dbReference>
<evidence type="ECO:0000256" key="5">
    <source>
        <dbReference type="ARBA" id="ARBA00022692"/>
    </source>
</evidence>
<dbReference type="CDD" id="cd06550">
    <property type="entry name" value="TM_ABC_iron-siderophores_like"/>
    <property type="match status" value="1"/>
</dbReference>
<evidence type="ECO:0000256" key="4">
    <source>
        <dbReference type="ARBA" id="ARBA00022475"/>
    </source>
</evidence>
<dbReference type="GO" id="GO:0033214">
    <property type="term" value="P:siderophore-iron import into cell"/>
    <property type="evidence" value="ECO:0007669"/>
    <property type="project" value="TreeGrafter"/>
</dbReference>
<feature type="transmembrane region" description="Helical" evidence="8">
    <location>
        <begin position="174"/>
        <end position="196"/>
    </location>
</feature>
<evidence type="ECO:0000256" key="3">
    <source>
        <dbReference type="ARBA" id="ARBA00022448"/>
    </source>
</evidence>
<dbReference type="InterPro" id="IPR000522">
    <property type="entry name" value="ABC_transptr_permease_BtuC"/>
</dbReference>
<comment type="similarity">
    <text evidence="2">Belongs to the binding-protein-dependent transport system permease family. FecCD subfamily.</text>
</comment>
<evidence type="ECO:0000313" key="9">
    <source>
        <dbReference type="EMBL" id="KZM73114.1"/>
    </source>
</evidence>